<evidence type="ECO:0000313" key="1">
    <source>
        <dbReference type="EMBL" id="KMW20172.1"/>
    </source>
</evidence>
<dbReference type="Pfam" id="PF11213">
    <property type="entry name" value="DUF3006"/>
    <property type="match status" value="1"/>
</dbReference>
<sequence length="70" mass="8198">MKYIIDRLEEEMAVCENESREMIPIPLKELPPGAQEGDVILEQEGVFCVDAGATEKRRRQMRRKLMDLYE</sequence>
<dbReference type="EMBL" id="ADLK01000019">
    <property type="protein sequence ID" value="KMW20172.1"/>
    <property type="molecule type" value="Genomic_DNA"/>
</dbReference>
<dbReference type="AlphaFoldDB" id="A0A0J9C4U3"/>
<protein>
    <recommendedName>
        <fullName evidence="3">DUF3006 domain-containing protein</fullName>
    </recommendedName>
</protein>
<reference evidence="1 2" key="1">
    <citation type="submission" date="2011-04" db="EMBL/GenBank/DDBJ databases">
        <title>The Genome Sequence of Clostridium citroniae WAL-19142.</title>
        <authorList>
            <consortium name="The Broad Institute Genome Sequencing Platform"/>
            <person name="Earl A."/>
            <person name="Ward D."/>
            <person name="Feldgarden M."/>
            <person name="Gevers D."/>
            <person name="Warren Y.A."/>
            <person name="Tyrrell K.L."/>
            <person name="Citron D.M."/>
            <person name="Goldstein E.J."/>
            <person name="Daigneault M."/>
            <person name="Allen-Vercoe E."/>
            <person name="Young S.K."/>
            <person name="Zeng Q."/>
            <person name="Gargeya S."/>
            <person name="Fitzgerald M."/>
            <person name="Haas B."/>
            <person name="Abouelleil A."/>
            <person name="Alvarado L."/>
            <person name="Arachchi H.M."/>
            <person name="Berlin A."/>
            <person name="Brown A."/>
            <person name="Chapman S.B."/>
            <person name="Chen Z."/>
            <person name="Dunbar C."/>
            <person name="Freedman E."/>
            <person name="Gearin G."/>
            <person name="Gellesch M."/>
            <person name="Goldberg J."/>
            <person name="Griggs A."/>
            <person name="Gujja S."/>
            <person name="Heilman E.R."/>
            <person name="Heiman D."/>
            <person name="Howarth C."/>
            <person name="Larson L."/>
            <person name="Lui A."/>
            <person name="MacDonald P.J."/>
            <person name="Mehta T."/>
            <person name="Montmayeur A."/>
            <person name="Murphy C."/>
            <person name="Neiman D."/>
            <person name="Pearson M."/>
            <person name="Priest M."/>
            <person name="Roberts A."/>
            <person name="Saif S."/>
            <person name="Shea T."/>
            <person name="Shenoy N."/>
            <person name="Sisk P."/>
            <person name="Stolte C."/>
            <person name="Sykes S."/>
            <person name="White J."/>
            <person name="Yandava C."/>
            <person name="Wortman J."/>
            <person name="Nusbaum C."/>
            <person name="Birren B."/>
        </authorList>
    </citation>
    <scope>NUCLEOTIDE SEQUENCE [LARGE SCALE GENOMIC DNA]</scope>
    <source>
        <strain evidence="1 2">WAL-19142</strain>
    </source>
</reference>
<proteinExistence type="predicted"/>
<dbReference type="InterPro" id="IPR021377">
    <property type="entry name" value="DUF3006"/>
</dbReference>
<dbReference type="OrthoDB" id="164847at2"/>
<gene>
    <name evidence="1" type="ORF">HMPREF9470_02187</name>
</gene>
<evidence type="ECO:0008006" key="3">
    <source>
        <dbReference type="Google" id="ProtNLM"/>
    </source>
</evidence>
<comment type="caution">
    <text evidence="1">The sequence shown here is derived from an EMBL/GenBank/DDBJ whole genome shotgun (WGS) entry which is preliminary data.</text>
</comment>
<dbReference type="PATRIC" id="fig|742734.4.peg.2354"/>
<dbReference type="RefSeq" id="WP_007860655.1">
    <property type="nucleotide sequence ID" value="NZ_KQ235877.1"/>
</dbReference>
<accession>A0A0J9C4U3</accession>
<organism evidence="1 2">
    <name type="scientific">[Clostridium] citroniae WAL-19142</name>
    <dbReference type="NCBI Taxonomy" id="742734"/>
    <lineage>
        <taxon>Bacteria</taxon>
        <taxon>Bacillati</taxon>
        <taxon>Bacillota</taxon>
        <taxon>Clostridia</taxon>
        <taxon>Lachnospirales</taxon>
        <taxon>Lachnospiraceae</taxon>
        <taxon>Enterocloster</taxon>
    </lineage>
</organism>
<name>A0A0J9C4U3_9FIRM</name>
<evidence type="ECO:0000313" key="2">
    <source>
        <dbReference type="Proteomes" id="UP000037392"/>
    </source>
</evidence>
<dbReference type="GeneID" id="93161871"/>
<dbReference type="Proteomes" id="UP000037392">
    <property type="component" value="Unassembled WGS sequence"/>
</dbReference>